<evidence type="ECO:0000259" key="16">
    <source>
        <dbReference type="SMART" id="SM00562"/>
    </source>
</evidence>
<keyword evidence="12" id="KW-0963">Cytoplasm</keyword>
<dbReference type="Gene3D" id="3.30.70.141">
    <property type="entry name" value="Nucleoside diphosphate kinase-like domain"/>
    <property type="match status" value="1"/>
</dbReference>
<dbReference type="InterPro" id="IPR034907">
    <property type="entry name" value="NDK-like_dom"/>
</dbReference>
<organism evidence="17 18">
    <name type="scientific">Deinococcus cellulosilyticus (strain DSM 18568 / NBRC 106333 / KACC 11606 / 5516J-15)</name>
    <dbReference type="NCBI Taxonomy" id="1223518"/>
    <lineage>
        <taxon>Bacteria</taxon>
        <taxon>Thermotogati</taxon>
        <taxon>Deinococcota</taxon>
        <taxon>Deinococci</taxon>
        <taxon>Deinococcales</taxon>
        <taxon>Deinococcaceae</taxon>
        <taxon>Deinococcus</taxon>
    </lineage>
</organism>
<evidence type="ECO:0000313" key="17">
    <source>
        <dbReference type="EMBL" id="GEM47066.1"/>
    </source>
</evidence>
<sequence length="137" mass="14965">MERTFAMIKPDGVKRGLTAEVLARIIKKGYRIVGLKQMVIPREVAEKHYGEHQGKPFFDGLVEFITSGPVVAIALEGEGVIAGWRKMMGATNPANAEVGTIRGDYATFVGENVTHGSDSPESAERELGLFFKSEELL</sequence>
<feature type="binding site" evidence="12 13">
    <location>
        <position position="9"/>
    </location>
    <ligand>
        <name>ATP</name>
        <dbReference type="ChEBI" id="CHEBI:30616"/>
    </ligand>
</feature>
<comment type="cofactor">
    <cofactor evidence="1 12">
        <name>Mg(2+)</name>
        <dbReference type="ChEBI" id="CHEBI:18420"/>
    </cofactor>
</comment>
<gene>
    <name evidence="12 17" type="primary">ndk</name>
    <name evidence="17" type="ORF">DC3_27010</name>
</gene>
<evidence type="ECO:0000256" key="10">
    <source>
        <dbReference type="ARBA" id="ARBA00022842"/>
    </source>
</evidence>
<feature type="binding site" evidence="12 13">
    <location>
        <position position="112"/>
    </location>
    <ligand>
        <name>ATP</name>
        <dbReference type="ChEBI" id="CHEBI:30616"/>
    </ligand>
</feature>
<comment type="function">
    <text evidence="12">Major role in the synthesis of nucleoside triphosphates other than ATP. The ATP gamma phosphate is transferred to the NDP beta phosphate via a ping-pong mechanism, using a phosphorylated active-site intermediate.</text>
</comment>
<dbReference type="SUPFAM" id="SSF54919">
    <property type="entry name" value="Nucleoside diphosphate kinase, NDK"/>
    <property type="match status" value="1"/>
</dbReference>
<proteinExistence type="inferred from homology"/>
<keyword evidence="10 12" id="KW-0460">Magnesium</keyword>
<keyword evidence="6 12" id="KW-0479">Metal-binding</keyword>
<dbReference type="GO" id="GO:0004550">
    <property type="term" value="F:nucleoside diphosphate kinase activity"/>
    <property type="evidence" value="ECO:0007669"/>
    <property type="project" value="UniProtKB-UniRule"/>
</dbReference>
<evidence type="ECO:0000256" key="14">
    <source>
        <dbReference type="RuleBase" id="RU004011"/>
    </source>
</evidence>
<feature type="binding site" evidence="12 13">
    <location>
        <position position="91"/>
    </location>
    <ligand>
        <name>ATP</name>
        <dbReference type="ChEBI" id="CHEBI:30616"/>
    </ligand>
</feature>
<evidence type="ECO:0000256" key="1">
    <source>
        <dbReference type="ARBA" id="ARBA00001946"/>
    </source>
</evidence>
<dbReference type="FunFam" id="3.30.70.141:FF:000003">
    <property type="entry name" value="Nucleoside diphosphate kinase"/>
    <property type="match status" value="1"/>
</dbReference>
<comment type="subunit">
    <text evidence="12">Homotetramer.</text>
</comment>
<dbReference type="GO" id="GO:0046872">
    <property type="term" value="F:metal ion binding"/>
    <property type="evidence" value="ECO:0007669"/>
    <property type="project" value="UniProtKB-KW"/>
</dbReference>
<accession>A0A511N3S7</accession>
<keyword evidence="12" id="KW-0597">Phosphoprotein</keyword>
<comment type="catalytic activity">
    <reaction evidence="12">
        <text>a ribonucleoside 5'-diphosphate + ATP = a ribonucleoside 5'-triphosphate + ADP</text>
        <dbReference type="Rhea" id="RHEA:18113"/>
        <dbReference type="ChEBI" id="CHEBI:30616"/>
        <dbReference type="ChEBI" id="CHEBI:57930"/>
        <dbReference type="ChEBI" id="CHEBI:61557"/>
        <dbReference type="ChEBI" id="CHEBI:456216"/>
        <dbReference type="EC" id="2.7.4.6"/>
    </reaction>
</comment>
<keyword evidence="9 12" id="KW-0067">ATP-binding</keyword>
<feature type="binding site" evidence="12 13">
    <location>
        <position position="102"/>
    </location>
    <ligand>
        <name>ATP</name>
        <dbReference type="ChEBI" id="CHEBI:30616"/>
    </ligand>
</feature>
<dbReference type="SMART" id="SM00562">
    <property type="entry name" value="NDK"/>
    <property type="match status" value="1"/>
</dbReference>
<dbReference type="EMBL" id="BJXB01000011">
    <property type="protein sequence ID" value="GEM47066.1"/>
    <property type="molecule type" value="Genomic_DNA"/>
</dbReference>
<evidence type="ECO:0000256" key="7">
    <source>
        <dbReference type="ARBA" id="ARBA00022741"/>
    </source>
</evidence>
<evidence type="ECO:0000256" key="2">
    <source>
        <dbReference type="ARBA" id="ARBA00008142"/>
    </source>
</evidence>
<dbReference type="NCBIfam" id="NF001908">
    <property type="entry name" value="PRK00668.1"/>
    <property type="match status" value="1"/>
</dbReference>
<dbReference type="EC" id="2.7.4.6" evidence="3 12"/>
<keyword evidence="7 12" id="KW-0547">Nucleotide-binding</keyword>
<comment type="catalytic activity">
    <reaction evidence="12 15">
        <text>a 2'-deoxyribonucleoside 5'-diphosphate + ATP = a 2'-deoxyribonucleoside 5'-triphosphate + ADP</text>
        <dbReference type="Rhea" id="RHEA:44640"/>
        <dbReference type="ChEBI" id="CHEBI:30616"/>
        <dbReference type="ChEBI" id="CHEBI:61560"/>
        <dbReference type="ChEBI" id="CHEBI:73316"/>
        <dbReference type="ChEBI" id="CHEBI:456216"/>
        <dbReference type="EC" id="2.7.4.6"/>
    </reaction>
</comment>
<evidence type="ECO:0000256" key="11">
    <source>
        <dbReference type="ARBA" id="ARBA00023080"/>
    </source>
</evidence>
<evidence type="ECO:0000256" key="5">
    <source>
        <dbReference type="ARBA" id="ARBA00022679"/>
    </source>
</evidence>
<keyword evidence="8 12" id="KW-0418">Kinase</keyword>
<dbReference type="GO" id="GO:0005524">
    <property type="term" value="F:ATP binding"/>
    <property type="evidence" value="ECO:0007669"/>
    <property type="project" value="UniProtKB-UniRule"/>
</dbReference>
<evidence type="ECO:0000256" key="13">
    <source>
        <dbReference type="PROSITE-ProRule" id="PRU00706"/>
    </source>
</evidence>
<feature type="binding site" evidence="12 13">
    <location>
        <position position="85"/>
    </location>
    <ligand>
        <name>ATP</name>
        <dbReference type="ChEBI" id="CHEBI:30616"/>
    </ligand>
</feature>
<keyword evidence="18" id="KW-1185">Reference proteome</keyword>
<dbReference type="OrthoDB" id="9801161at2"/>
<dbReference type="GO" id="GO:0006183">
    <property type="term" value="P:GTP biosynthetic process"/>
    <property type="evidence" value="ECO:0007669"/>
    <property type="project" value="UniProtKB-UniRule"/>
</dbReference>
<keyword evidence="5 12" id="KW-0808">Transferase</keyword>
<evidence type="ECO:0000313" key="18">
    <source>
        <dbReference type="Proteomes" id="UP000321306"/>
    </source>
</evidence>
<feature type="binding site" evidence="12 13">
    <location>
        <position position="57"/>
    </location>
    <ligand>
        <name>ATP</name>
        <dbReference type="ChEBI" id="CHEBI:30616"/>
    </ligand>
</feature>
<dbReference type="InterPro" id="IPR001564">
    <property type="entry name" value="Nucleoside_diP_kinase"/>
</dbReference>
<keyword evidence="11 12" id="KW-0546">Nucleotide metabolism</keyword>
<dbReference type="PRINTS" id="PR01243">
    <property type="entry name" value="NUCDPKINASE"/>
</dbReference>
<dbReference type="PANTHER" id="PTHR11349">
    <property type="entry name" value="NUCLEOSIDE DIPHOSPHATE KINASE"/>
    <property type="match status" value="1"/>
</dbReference>
<feature type="active site" description="Pros-phosphohistidine intermediate" evidence="12 13">
    <location>
        <position position="115"/>
    </location>
</feature>
<evidence type="ECO:0000256" key="9">
    <source>
        <dbReference type="ARBA" id="ARBA00022840"/>
    </source>
</evidence>
<protein>
    <recommendedName>
        <fullName evidence="4 12">Nucleoside diphosphate kinase</fullName>
        <shortName evidence="12">NDK</shortName>
        <shortName evidence="12">NDP kinase</shortName>
        <ecNumber evidence="3 12">2.7.4.6</ecNumber>
    </recommendedName>
    <alternativeName>
        <fullName evidence="12">Nucleoside-2-P kinase</fullName>
    </alternativeName>
</protein>
<name>A0A511N3S7_DEIC1</name>
<dbReference type="GO" id="GO:0005737">
    <property type="term" value="C:cytoplasm"/>
    <property type="evidence" value="ECO:0007669"/>
    <property type="project" value="UniProtKB-SubCell"/>
</dbReference>
<dbReference type="GO" id="GO:0006241">
    <property type="term" value="P:CTP biosynthetic process"/>
    <property type="evidence" value="ECO:0007669"/>
    <property type="project" value="UniProtKB-UniRule"/>
</dbReference>
<comment type="similarity">
    <text evidence="2 12 13 14">Belongs to the NDK family.</text>
</comment>
<dbReference type="CDD" id="cd04413">
    <property type="entry name" value="NDPk_I"/>
    <property type="match status" value="1"/>
</dbReference>
<evidence type="ECO:0000256" key="12">
    <source>
        <dbReference type="HAMAP-Rule" id="MF_00451"/>
    </source>
</evidence>
<evidence type="ECO:0000256" key="8">
    <source>
        <dbReference type="ARBA" id="ARBA00022777"/>
    </source>
</evidence>
<dbReference type="GO" id="GO:0006228">
    <property type="term" value="P:UTP biosynthetic process"/>
    <property type="evidence" value="ECO:0007669"/>
    <property type="project" value="UniProtKB-UniRule"/>
</dbReference>
<dbReference type="InterPro" id="IPR023005">
    <property type="entry name" value="Nucleoside_diP_kinase_AS"/>
</dbReference>
<comment type="caution">
    <text evidence="17">The sequence shown here is derived from an EMBL/GenBank/DDBJ whole genome shotgun (WGS) entry which is preliminary data.</text>
</comment>
<dbReference type="Proteomes" id="UP000321306">
    <property type="component" value="Unassembled WGS sequence"/>
</dbReference>
<dbReference type="PROSITE" id="PS00469">
    <property type="entry name" value="NDPK"/>
    <property type="match status" value="1"/>
</dbReference>
<evidence type="ECO:0000256" key="6">
    <source>
        <dbReference type="ARBA" id="ARBA00022723"/>
    </source>
</evidence>
<dbReference type="InterPro" id="IPR036850">
    <property type="entry name" value="NDK-like_dom_sf"/>
</dbReference>
<feature type="domain" description="Nucleoside diphosphate kinase-like" evidence="16">
    <location>
        <begin position="1"/>
        <end position="137"/>
    </location>
</feature>
<dbReference type="PROSITE" id="PS51374">
    <property type="entry name" value="NDPK_LIKE"/>
    <property type="match status" value="1"/>
</dbReference>
<evidence type="ECO:0000256" key="4">
    <source>
        <dbReference type="ARBA" id="ARBA00017632"/>
    </source>
</evidence>
<dbReference type="Pfam" id="PF00334">
    <property type="entry name" value="NDK"/>
    <property type="match status" value="1"/>
</dbReference>
<reference evidence="17 18" key="1">
    <citation type="submission" date="2019-07" db="EMBL/GenBank/DDBJ databases">
        <title>Whole genome shotgun sequence of Deinococcus cellulosilyticus NBRC 106333.</title>
        <authorList>
            <person name="Hosoyama A."/>
            <person name="Uohara A."/>
            <person name="Ohji S."/>
            <person name="Ichikawa N."/>
        </authorList>
    </citation>
    <scope>NUCLEOTIDE SEQUENCE [LARGE SCALE GENOMIC DNA]</scope>
    <source>
        <strain evidence="17 18">NBRC 106333</strain>
    </source>
</reference>
<dbReference type="AlphaFoldDB" id="A0A511N3S7"/>
<dbReference type="RefSeq" id="WP_146885024.1">
    <property type="nucleotide sequence ID" value="NZ_BJXB01000011.1"/>
</dbReference>
<evidence type="ECO:0000256" key="15">
    <source>
        <dbReference type="RuleBase" id="RU004013"/>
    </source>
</evidence>
<dbReference type="HAMAP" id="MF_00451">
    <property type="entry name" value="NDP_kinase"/>
    <property type="match status" value="1"/>
</dbReference>
<evidence type="ECO:0000256" key="3">
    <source>
        <dbReference type="ARBA" id="ARBA00012966"/>
    </source>
</evidence>
<comment type="subcellular location">
    <subcellularLocation>
        <location evidence="12">Cytoplasm</location>
    </subcellularLocation>
</comment>